<dbReference type="Gramene" id="OQU91455">
    <property type="protein sequence ID" value="OQU91455"/>
    <property type="gene ID" value="SORBI_3001G183633"/>
</dbReference>
<evidence type="ECO:0000313" key="3">
    <source>
        <dbReference type="Proteomes" id="UP000000768"/>
    </source>
</evidence>
<feature type="region of interest" description="Disordered" evidence="1">
    <location>
        <begin position="1"/>
        <end position="28"/>
    </location>
</feature>
<evidence type="ECO:0000313" key="2">
    <source>
        <dbReference type="EMBL" id="OQU91455.1"/>
    </source>
</evidence>
<accession>A0A1Z5S6U4</accession>
<name>A0A1Z5S6U4_SORBI</name>
<evidence type="ECO:0000256" key="1">
    <source>
        <dbReference type="SAM" id="MobiDB-lite"/>
    </source>
</evidence>
<organism evidence="2 3">
    <name type="scientific">Sorghum bicolor</name>
    <name type="common">Sorghum</name>
    <name type="synonym">Sorghum vulgare</name>
    <dbReference type="NCBI Taxonomy" id="4558"/>
    <lineage>
        <taxon>Eukaryota</taxon>
        <taxon>Viridiplantae</taxon>
        <taxon>Streptophyta</taxon>
        <taxon>Embryophyta</taxon>
        <taxon>Tracheophyta</taxon>
        <taxon>Spermatophyta</taxon>
        <taxon>Magnoliopsida</taxon>
        <taxon>Liliopsida</taxon>
        <taxon>Poales</taxon>
        <taxon>Poaceae</taxon>
        <taxon>PACMAD clade</taxon>
        <taxon>Panicoideae</taxon>
        <taxon>Andropogonodae</taxon>
        <taxon>Andropogoneae</taxon>
        <taxon>Sorghinae</taxon>
        <taxon>Sorghum</taxon>
    </lineage>
</organism>
<dbReference type="Proteomes" id="UP000000768">
    <property type="component" value="Chromosome 1"/>
</dbReference>
<dbReference type="AlphaFoldDB" id="A0A1Z5S6U4"/>
<proteinExistence type="predicted"/>
<reference evidence="3" key="2">
    <citation type="journal article" date="2018" name="Plant J.">
        <title>The Sorghum bicolor reference genome: improved assembly, gene annotations, a transcriptome atlas, and signatures of genome organization.</title>
        <authorList>
            <person name="McCormick R.F."/>
            <person name="Truong S.K."/>
            <person name="Sreedasyam A."/>
            <person name="Jenkins J."/>
            <person name="Shu S."/>
            <person name="Sims D."/>
            <person name="Kennedy M."/>
            <person name="Amirebrahimi M."/>
            <person name="Weers B.D."/>
            <person name="McKinley B."/>
            <person name="Mattison A."/>
            <person name="Morishige D.T."/>
            <person name="Grimwood J."/>
            <person name="Schmutz J."/>
            <person name="Mullet J.E."/>
        </authorList>
    </citation>
    <scope>NUCLEOTIDE SEQUENCE [LARGE SCALE GENOMIC DNA]</scope>
    <source>
        <strain evidence="3">cv. BTx623</strain>
    </source>
</reference>
<protein>
    <submittedName>
        <fullName evidence="2">Uncharacterized protein</fullName>
    </submittedName>
</protein>
<reference evidence="2 3" key="1">
    <citation type="journal article" date="2009" name="Nature">
        <title>The Sorghum bicolor genome and the diversification of grasses.</title>
        <authorList>
            <person name="Paterson A.H."/>
            <person name="Bowers J.E."/>
            <person name="Bruggmann R."/>
            <person name="Dubchak I."/>
            <person name="Grimwood J."/>
            <person name="Gundlach H."/>
            <person name="Haberer G."/>
            <person name="Hellsten U."/>
            <person name="Mitros T."/>
            <person name="Poliakov A."/>
            <person name="Schmutz J."/>
            <person name="Spannagl M."/>
            <person name="Tang H."/>
            <person name="Wang X."/>
            <person name="Wicker T."/>
            <person name="Bharti A.K."/>
            <person name="Chapman J."/>
            <person name="Feltus F.A."/>
            <person name="Gowik U."/>
            <person name="Grigoriev I.V."/>
            <person name="Lyons E."/>
            <person name="Maher C.A."/>
            <person name="Martis M."/>
            <person name="Narechania A."/>
            <person name="Otillar R.P."/>
            <person name="Penning B.W."/>
            <person name="Salamov A.A."/>
            <person name="Wang Y."/>
            <person name="Zhang L."/>
            <person name="Carpita N.C."/>
            <person name="Freeling M."/>
            <person name="Gingle A.R."/>
            <person name="Hash C.T."/>
            <person name="Keller B."/>
            <person name="Klein P."/>
            <person name="Kresovich S."/>
            <person name="McCann M.C."/>
            <person name="Ming R."/>
            <person name="Peterson D.G."/>
            <person name="Mehboob-ur-Rahman"/>
            <person name="Ware D."/>
            <person name="Westhoff P."/>
            <person name="Mayer K.F."/>
            <person name="Messing J."/>
            <person name="Rokhsar D.S."/>
        </authorList>
    </citation>
    <scope>NUCLEOTIDE SEQUENCE [LARGE SCALE GENOMIC DNA]</scope>
    <source>
        <strain evidence="3">cv. BTx623</strain>
    </source>
</reference>
<sequence>MSEEKPPLDGEQPPKEQEQNNVGDTYDYLPQDYTLTNMDLYAHILIETSLKDDLPVKIDEISVKQHQLLHWARRV</sequence>
<dbReference type="EMBL" id="CM000760">
    <property type="protein sequence ID" value="OQU91455.1"/>
    <property type="molecule type" value="Genomic_DNA"/>
</dbReference>
<feature type="compositionally biased region" description="Basic and acidic residues" evidence="1">
    <location>
        <begin position="1"/>
        <end position="18"/>
    </location>
</feature>
<dbReference type="InParanoid" id="A0A1Z5S6U4"/>
<gene>
    <name evidence="2" type="ORF">SORBI_3001G183633</name>
</gene>
<keyword evidence="3" id="KW-1185">Reference proteome</keyword>